<evidence type="ECO:0000256" key="2">
    <source>
        <dbReference type="ARBA" id="ARBA00005312"/>
    </source>
</evidence>
<evidence type="ECO:0000259" key="11">
    <source>
        <dbReference type="PROSITE" id="PS50862"/>
    </source>
</evidence>
<comment type="caution">
    <text evidence="9">Lacks conserved residue(s) required for the propagation of feature annotation.</text>
</comment>
<dbReference type="Gene3D" id="3.30.930.10">
    <property type="entry name" value="Bira Bifunctional Protein, Domain 2"/>
    <property type="match status" value="1"/>
</dbReference>
<comment type="subcellular location">
    <subcellularLocation>
        <location evidence="1 9">Cytoplasm</location>
    </subcellularLocation>
</comment>
<dbReference type="NCBIfam" id="NF003483">
    <property type="entry name" value="PRK05159.1"/>
    <property type="match status" value="1"/>
</dbReference>
<organism evidence="12 13">
    <name type="scientific">Microbacterium deminutum</name>
    <dbReference type="NCBI Taxonomy" id="344164"/>
    <lineage>
        <taxon>Bacteria</taxon>
        <taxon>Bacillati</taxon>
        <taxon>Actinomycetota</taxon>
        <taxon>Actinomycetes</taxon>
        <taxon>Micrococcales</taxon>
        <taxon>Microbacteriaceae</taxon>
        <taxon>Microbacterium</taxon>
    </lineage>
</organism>
<evidence type="ECO:0000256" key="9">
    <source>
        <dbReference type="HAMAP-Rule" id="MF_02075"/>
    </source>
</evidence>
<dbReference type="SUPFAM" id="SSF50249">
    <property type="entry name" value="Nucleic acid-binding proteins"/>
    <property type="match status" value="1"/>
</dbReference>
<dbReference type="SUPFAM" id="SSF55681">
    <property type="entry name" value="Class II aaRS and biotin synthetases"/>
    <property type="match status" value="1"/>
</dbReference>
<dbReference type="InterPro" id="IPR002312">
    <property type="entry name" value="Asp/Asn-tRNA-synth_IIb"/>
</dbReference>
<keyword evidence="3 9" id="KW-0963">Cytoplasm</keyword>
<dbReference type="PANTHER" id="PTHR43450:SF1">
    <property type="entry name" value="ASPARTATE--TRNA LIGASE, CYTOPLASMIC"/>
    <property type="match status" value="1"/>
</dbReference>
<feature type="region of interest" description="Aspartate" evidence="9">
    <location>
        <begin position="230"/>
        <end position="233"/>
    </location>
</feature>
<dbReference type="GO" id="GO:0016874">
    <property type="term" value="F:ligase activity"/>
    <property type="evidence" value="ECO:0007669"/>
    <property type="project" value="UniProtKB-KW"/>
</dbReference>
<dbReference type="Proteomes" id="UP001499933">
    <property type="component" value="Unassembled WGS sequence"/>
</dbReference>
<feature type="binding site" evidence="9">
    <location>
        <position position="207"/>
    </location>
    <ligand>
        <name>L-aspartate</name>
        <dbReference type="ChEBI" id="CHEBI:29991"/>
    </ligand>
</feature>
<dbReference type="HAMAP" id="MF_02075">
    <property type="entry name" value="Asp_tRNA_synth_type2"/>
    <property type="match status" value="1"/>
</dbReference>
<evidence type="ECO:0000256" key="1">
    <source>
        <dbReference type="ARBA" id="ARBA00004496"/>
    </source>
</evidence>
<dbReference type="InterPro" id="IPR004364">
    <property type="entry name" value="Aa-tRNA-synt_II"/>
</dbReference>
<feature type="binding site" evidence="9">
    <location>
        <position position="403"/>
    </location>
    <ligand>
        <name>L-aspartate</name>
        <dbReference type="ChEBI" id="CHEBI:29991"/>
    </ligand>
</feature>
<protein>
    <recommendedName>
        <fullName evidence="9">Aspartate--tRNA ligase</fullName>
        <ecNumber evidence="9">6.1.1.12</ecNumber>
    </recommendedName>
    <alternativeName>
        <fullName evidence="9">Aspartyl-tRNA synthetase</fullName>
        <shortName evidence="9">AspRS</shortName>
    </alternativeName>
</protein>
<sequence length="477" mass="53513">MRPAQTTAPTASAPHAPRAERRHLANVDWSLVSERVLVQQLQSRPDGPVSVSGWVETVRDQKRVQFVILRDETGAIQLVNPATRPEPEATDQDAATLALTDTISALTTGTFLTVHGELKHDERVKLGGVEIKIVSLDIAAAALPETPIAADSAQDKRMDWRFLDLRQRRNNLIFRVQTTLEHAMRTYWIERDYIEVHSPKLMASASESNAELFSLDYFGDDTAYLAQSPQFFKQMAQVAGFGKIFEIAPAFRADPSFTSRHATEFTSIDAEISWIDSHEDVAKMQEELLATAIAAVKEKHGAEIEELFGLEVVVPAIPFPRIPLAEAREIVKARGYDIPRTDGDLDPEGERQISAHVEETFGHQYVFITDYHPEIRAFYHMRDEQTGLTKSYDLLFKGVEITTGAQREHRVDVLIEQAKEKGLGAEHLDFYFDFFRYGAPPHGGFGMGLARVLMLLLGESSIREVTYLFRGPTRLAP</sequence>
<dbReference type="PRINTS" id="PR01042">
    <property type="entry name" value="TRNASYNTHASP"/>
</dbReference>
<name>A0ABN2R0N6_9MICO</name>
<dbReference type="CDD" id="cd04100">
    <property type="entry name" value="Asp_Lys_Asn_RS_N"/>
    <property type="match status" value="1"/>
</dbReference>
<dbReference type="InterPro" id="IPR004365">
    <property type="entry name" value="NA-bd_OB_tRNA"/>
</dbReference>
<dbReference type="PANTHER" id="PTHR43450">
    <property type="entry name" value="ASPARTYL-TRNA SYNTHETASE"/>
    <property type="match status" value="1"/>
</dbReference>
<evidence type="ECO:0000313" key="12">
    <source>
        <dbReference type="EMBL" id="GAA1961445.1"/>
    </source>
</evidence>
<feature type="domain" description="Aminoacyl-transfer RNA synthetases class-II family profile" evidence="11">
    <location>
        <begin position="174"/>
        <end position="477"/>
    </location>
</feature>
<feature type="compositionally biased region" description="Low complexity" evidence="10">
    <location>
        <begin position="1"/>
        <end position="16"/>
    </location>
</feature>
<comment type="catalytic activity">
    <reaction evidence="9">
        <text>tRNA(Asp) + L-aspartate + ATP = L-aspartyl-tRNA(Asp) + AMP + diphosphate</text>
        <dbReference type="Rhea" id="RHEA:19649"/>
        <dbReference type="Rhea" id="RHEA-COMP:9660"/>
        <dbReference type="Rhea" id="RHEA-COMP:9678"/>
        <dbReference type="ChEBI" id="CHEBI:29991"/>
        <dbReference type="ChEBI" id="CHEBI:30616"/>
        <dbReference type="ChEBI" id="CHEBI:33019"/>
        <dbReference type="ChEBI" id="CHEBI:78442"/>
        <dbReference type="ChEBI" id="CHEBI:78516"/>
        <dbReference type="ChEBI" id="CHEBI:456215"/>
        <dbReference type="EC" id="6.1.1.12"/>
    </reaction>
</comment>
<keyword evidence="4 9" id="KW-0436">Ligase</keyword>
<proteinExistence type="inferred from homology"/>
<evidence type="ECO:0000313" key="13">
    <source>
        <dbReference type="Proteomes" id="UP001499933"/>
    </source>
</evidence>
<evidence type="ECO:0000256" key="8">
    <source>
        <dbReference type="ARBA" id="ARBA00023146"/>
    </source>
</evidence>
<dbReference type="Gene3D" id="2.40.50.140">
    <property type="entry name" value="Nucleic acid-binding proteins"/>
    <property type="match status" value="1"/>
</dbReference>
<feature type="binding site" evidence="9">
    <location>
        <position position="400"/>
    </location>
    <ligand>
        <name>ATP</name>
        <dbReference type="ChEBI" id="CHEBI:30616"/>
    </ligand>
</feature>
<keyword evidence="6 9" id="KW-0067">ATP-binding</keyword>
<dbReference type="EMBL" id="BAAAOG010000004">
    <property type="protein sequence ID" value="GAA1961445.1"/>
    <property type="molecule type" value="Genomic_DNA"/>
</dbReference>
<accession>A0ABN2R0N6</accession>
<comment type="function">
    <text evidence="9">Catalyzes the attachment of L-aspartate to tRNA(Asp) in a two-step reaction: L-aspartate is first activated by ATP to form Asp-AMP and then transferred to the acceptor end of tRNA(Asp).</text>
</comment>
<dbReference type="InterPro" id="IPR045864">
    <property type="entry name" value="aa-tRNA-synth_II/BPL/LPL"/>
</dbReference>
<dbReference type="InterPro" id="IPR004523">
    <property type="entry name" value="Asp-tRNA_synthase_2"/>
</dbReference>
<evidence type="ECO:0000256" key="4">
    <source>
        <dbReference type="ARBA" id="ARBA00022598"/>
    </source>
</evidence>
<keyword evidence="13" id="KW-1185">Reference proteome</keyword>
<comment type="caution">
    <text evidence="12">The sequence shown here is derived from an EMBL/GenBank/DDBJ whole genome shotgun (WGS) entry which is preliminary data.</text>
</comment>
<evidence type="ECO:0000256" key="3">
    <source>
        <dbReference type="ARBA" id="ARBA00022490"/>
    </source>
</evidence>
<keyword evidence="5 9" id="KW-0547">Nucleotide-binding</keyword>
<comment type="subunit">
    <text evidence="9">Homodimer.</text>
</comment>
<dbReference type="PROSITE" id="PS50862">
    <property type="entry name" value="AA_TRNA_LIGASE_II"/>
    <property type="match status" value="1"/>
</dbReference>
<keyword evidence="8 9" id="KW-0030">Aminoacyl-tRNA synthetase</keyword>
<evidence type="ECO:0000256" key="6">
    <source>
        <dbReference type="ARBA" id="ARBA00022840"/>
    </source>
</evidence>
<evidence type="ECO:0000256" key="7">
    <source>
        <dbReference type="ARBA" id="ARBA00022917"/>
    </source>
</evidence>
<gene>
    <name evidence="9 12" type="primary">aspS</name>
    <name evidence="12" type="ORF">GCM10009776_25160</name>
</gene>
<feature type="binding site" evidence="9">
    <location>
        <position position="407"/>
    </location>
    <ligand>
        <name>L-aspartate</name>
        <dbReference type="ChEBI" id="CHEBI:29991"/>
    </ligand>
</feature>
<feature type="region of interest" description="Disordered" evidence="10">
    <location>
        <begin position="1"/>
        <end position="20"/>
    </location>
</feature>
<dbReference type="InterPro" id="IPR006195">
    <property type="entry name" value="aa-tRNA-synth_II"/>
</dbReference>
<reference evidence="12 13" key="1">
    <citation type="journal article" date="2019" name="Int. J. Syst. Evol. Microbiol.">
        <title>The Global Catalogue of Microorganisms (GCM) 10K type strain sequencing project: providing services to taxonomists for standard genome sequencing and annotation.</title>
        <authorList>
            <consortium name="The Broad Institute Genomics Platform"/>
            <consortium name="The Broad Institute Genome Sequencing Center for Infectious Disease"/>
            <person name="Wu L."/>
            <person name="Ma J."/>
        </authorList>
    </citation>
    <scope>NUCLEOTIDE SEQUENCE [LARGE SCALE GENOMIC DNA]</scope>
    <source>
        <strain evidence="12 13">JCM 14901</strain>
    </source>
</reference>
<feature type="binding site" evidence="9">
    <location>
        <position position="252"/>
    </location>
    <ligand>
        <name>L-aspartate</name>
        <dbReference type="ChEBI" id="CHEBI:29991"/>
    </ligand>
</feature>
<evidence type="ECO:0000256" key="10">
    <source>
        <dbReference type="SAM" id="MobiDB-lite"/>
    </source>
</evidence>
<dbReference type="EC" id="6.1.1.12" evidence="9"/>
<comment type="similarity">
    <text evidence="2 9">Belongs to the class-II aminoacyl-tRNA synthetase family. Type 2 subfamily.</text>
</comment>
<keyword evidence="7 9" id="KW-0648">Protein biosynthesis</keyword>
<dbReference type="Pfam" id="PF00152">
    <property type="entry name" value="tRNA-synt_2"/>
    <property type="match status" value="1"/>
</dbReference>
<evidence type="ECO:0000256" key="5">
    <source>
        <dbReference type="ARBA" id="ARBA00022741"/>
    </source>
</evidence>
<dbReference type="InterPro" id="IPR012340">
    <property type="entry name" value="NA-bd_OB-fold"/>
</dbReference>
<feature type="binding site" evidence="9">
    <location>
        <begin position="448"/>
        <end position="451"/>
    </location>
    <ligand>
        <name>ATP</name>
        <dbReference type="ChEBI" id="CHEBI:30616"/>
    </ligand>
</feature>
<dbReference type="Pfam" id="PF01336">
    <property type="entry name" value="tRNA_anti-codon"/>
    <property type="match status" value="1"/>
</dbReference>